<reference evidence="1 2" key="1">
    <citation type="submission" date="2014-02" db="EMBL/GenBank/DDBJ databases">
        <title>The small core and large imbalanced accessory genome model reveals a collaborative survival strategy of Sorangium cellulosum strains in nature.</title>
        <authorList>
            <person name="Han K."/>
            <person name="Peng R."/>
            <person name="Blom J."/>
            <person name="Li Y.-Z."/>
        </authorList>
    </citation>
    <scope>NUCLEOTIDE SEQUENCE [LARGE SCALE GENOMIC DNA]</scope>
    <source>
        <strain evidence="1 2">So0008-312</strain>
    </source>
</reference>
<proteinExistence type="predicted"/>
<protein>
    <recommendedName>
        <fullName evidence="3">4-vinyl reductase 4VR domain-containing protein</fullName>
    </recommendedName>
</protein>
<evidence type="ECO:0000313" key="2">
    <source>
        <dbReference type="Proteomes" id="UP000075260"/>
    </source>
</evidence>
<organism evidence="1 2">
    <name type="scientific">Sorangium cellulosum</name>
    <name type="common">Polyangium cellulosum</name>
    <dbReference type="NCBI Taxonomy" id="56"/>
    <lineage>
        <taxon>Bacteria</taxon>
        <taxon>Pseudomonadati</taxon>
        <taxon>Myxococcota</taxon>
        <taxon>Polyangia</taxon>
        <taxon>Polyangiales</taxon>
        <taxon>Polyangiaceae</taxon>
        <taxon>Sorangium</taxon>
    </lineage>
</organism>
<sequence>MRVAQYVAFRSGIEVRAANLQTLFAAPGRAYLPMIMKIMIKHGLHQLMAIDWLPMQLWLDAQREIADTIGEHTLFALGKKAPEVVAWPTGIDTIEAALASIDVAYHLNHRMDGEPMCDLRTGVMKEGIGHYRCRASGDRSIAVVCDTPYSTELERGLITGTARRLEPAAEVTLDETQPTRRRGGDSCTFLVRW</sequence>
<dbReference type="EMBL" id="JEMA01000360">
    <property type="protein sequence ID" value="KYF71123.1"/>
    <property type="molecule type" value="Genomic_DNA"/>
</dbReference>
<name>A0A150QT05_SORCE</name>
<dbReference type="AlphaFoldDB" id="A0A150QT05"/>
<evidence type="ECO:0000313" key="1">
    <source>
        <dbReference type="EMBL" id="KYF71123.1"/>
    </source>
</evidence>
<accession>A0A150QT05</accession>
<dbReference type="Proteomes" id="UP000075260">
    <property type="component" value="Unassembled WGS sequence"/>
</dbReference>
<evidence type="ECO:0008006" key="3">
    <source>
        <dbReference type="Google" id="ProtNLM"/>
    </source>
</evidence>
<comment type="caution">
    <text evidence="1">The sequence shown here is derived from an EMBL/GenBank/DDBJ whole genome shotgun (WGS) entry which is preliminary data.</text>
</comment>
<gene>
    <name evidence="1" type="ORF">BE15_09445</name>
</gene>